<gene>
    <name evidence="5" type="ORF">FPCIR_14033</name>
</gene>
<evidence type="ECO:0000259" key="4">
    <source>
        <dbReference type="Pfam" id="PF13460"/>
    </source>
</evidence>
<dbReference type="PANTHER" id="PTHR47706:SF9">
    <property type="entry name" value="NMRA-LIKE DOMAIN-CONTAINING PROTEIN-RELATED"/>
    <property type="match status" value="1"/>
</dbReference>
<evidence type="ECO:0000256" key="3">
    <source>
        <dbReference type="ARBA" id="ARBA00023002"/>
    </source>
</evidence>
<sequence>MLILISGITGMVGQPTAREALAAGHQVRGLGRSPQKLPKEIADSLESFATIKDVYDIPALDDAVKGVDAIVSAPSGAFETALDGQILLLRAAERAGVKVWIEIPCSIVSGQANMFGSRQIFHAASWNYDWTNLPLGFHEGYDPLISFRNHAHLSSSIKPIYMFTGTIPEYVMYQPFLNNPFDTKAQTFSYFGTGDEVDIFTALDDLAAYIVAAISEPNAADGGVRYVESFRASMHELADAYERVHGVKLERKKLGTVGDVERLLQEGRDTTHPSNYNDYSSFIYLQIQLRGLCLHDSRDSRRWSHIKPISLEEWLKAHPDI</sequence>
<evidence type="ECO:0000256" key="2">
    <source>
        <dbReference type="ARBA" id="ARBA00022857"/>
    </source>
</evidence>
<dbReference type="Gene3D" id="3.40.50.720">
    <property type="entry name" value="NAD(P)-binding Rossmann-like Domain"/>
    <property type="match status" value="1"/>
</dbReference>
<evidence type="ECO:0000313" key="6">
    <source>
        <dbReference type="Proteomes" id="UP000546213"/>
    </source>
</evidence>
<organism evidence="5 6">
    <name type="scientific">Fusarium pseudocircinatum</name>
    <dbReference type="NCBI Taxonomy" id="56676"/>
    <lineage>
        <taxon>Eukaryota</taxon>
        <taxon>Fungi</taxon>
        <taxon>Dikarya</taxon>
        <taxon>Ascomycota</taxon>
        <taxon>Pezizomycotina</taxon>
        <taxon>Sordariomycetes</taxon>
        <taxon>Hypocreomycetidae</taxon>
        <taxon>Hypocreales</taxon>
        <taxon>Nectriaceae</taxon>
        <taxon>Fusarium</taxon>
        <taxon>Fusarium fujikuroi species complex</taxon>
    </lineage>
</organism>
<dbReference type="Pfam" id="PF13460">
    <property type="entry name" value="NAD_binding_10"/>
    <property type="match status" value="1"/>
</dbReference>
<evidence type="ECO:0000256" key="1">
    <source>
        <dbReference type="ARBA" id="ARBA00005725"/>
    </source>
</evidence>
<dbReference type="PANTHER" id="PTHR47706">
    <property type="entry name" value="NMRA-LIKE FAMILY PROTEIN"/>
    <property type="match status" value="1"/>
</dbReference>
<dbReference type="EMBL" id="JAAOAS010000636">
    <property type="protein sequence ID" value="KAF5573253.1"/>
    <property type="molecule type" value="Genomic_DNA"/>
</dbReference>
<name>A0A8H5KH57_9HYPO</name>
<keyword evidence="6" id="KW-1185">Reference proteome</keyword>
<keyword evidence="3" id="KW-0560">Oxidoreductase</keyword>
<dbReference type="InterPro" id="IPR051609">
    <property type="entry name" value="NmrA/Isoflavone_reductase-like"/>
</dbReference>
<comment type="caution">
    <text evidence="5">The sequence shown here is derived from an EMBL/GenBank/DDBJ whole genome shotgun (WGS) entry which is preliminary data.</text>
</comment>
<dbReference type="GO" id="GO:0016491">
    <property type="term" value="F:oxidoreductase activity"/>
    <property type="evidence" value="ECO:0007669"/>
    <property type="project" value="UniProtKB-KW"/>
</dbReference>
<dbReference type="SUPFAM" id="SSF51735">
    <property type="entry name" value="NAD(P)-binding Rossmann-fold domains"/>
    <property type="match status" value="1"/>
</dbReference>
<keyword evidence="2" id="KW-0521">NADP</keyword>
<comment type="similarity">
    <text evidence="1">Belongs to the NmrA-type oxidoreductase family. Isoflavone reductase subfamily.</text>
</comment>
<accession>A0A8H5KH57</accession>
<dbReference type="OrthoDB" id="419598at2759"/>
<feature type="domain" description="NAD(P)-binding" evidence="4">
    <location>
        <begin position="7"/>
        <end position="101"/>
    </location>
</feature>
<proteinExistence type="inferred from homology"/>
<protein>
    <recommendedName>
        <fullName evidence="4">NAD(P)-binding domain-containing protein</fullName>
    </recommendedName>
</protein>
<dbReference type="InterPro" id="IPR036291">
    <property type="entry name" value="NAD(P)-bd_dom_sf"/>
</dbReference>
<evidence type="ECO:0000313" key="5">
    <source>
        <dbReference type="EMBL" id="KAF5573253.1"/>
    </source>
</evidence>
<dbReference type="Proteomes" id="UP000546213">
    <property type="component" value="Unassembled WGS sequence"/>
</dbReference>
<dbReference type="AlphaFoldDB" id="A0A8H5KH57"/>
<dbReference type="InterPro" id="IPR016040">
    <property type="entry name" value="NAD(P)-bd_dom"/>
</dbReference>
<reference evidence="5 6" key="1">
    <citation type="submission" date="2020-05" db="EMBL/GenBank/DDBJ databases">
        <title>Identification and distribution of gene clusters putatively required for synthesis of sphingolipid metabolism inhibitors in phylogenetically diverse species of the filamentous fungus Fusarium.</title>
        <authorList>
            <person name="Kim H.-S."/>
            <person name="Busman M."/>
            <person name="Brown D.W."/>
            <person name="Divon H."/>
            <person name="Uhlig S."/>
            <person name="Proctor R.H."/>
        </authorList>
    </citation>
    <scope>NUCLEOTIDE SEQUENCE [LARGE SCALE GENOMIC DNA]</scope>
    <source>
        <strain evidence="5 6">NRRL 36939</strain>
    </source>
</reference>